<keyword evidence="3" id="KW-0067">ATP-binding</keyword>
<dbReference type="SUPFAM" id="SSF51735">
    <property type="entry name" value="NAD(P)-binding Rossmann-fold domains"/>
    <property type="match status" value="1"/>
</dbReference>
<name>A0A8J3IQM7_9CHLR</name>
<evidence type="ECO:0000256" key="1">
    <source>
        <dbReference type="ARBA" id="ARBA00022598"/>
    </source>
</evidence>
<dbReference type="PANTHER" id="PTHR43334">
    <property type="entry name" value="ACETATE--COA LIGASE [ADP-FORMING]"/>
    <property type="match status" value="1"/>
</dbReference>
<evidence type="ECO:0000259" key="4">
    <source>
        <dbReference type="SMART" id="SM00881"/>
    </source>
</evidence>
<evidence type="ECO:0000313" key="5">
    <source>
        <dbReference type="EMBL" id="GHO96154.1"/>
    </source>
</evidence>
<proteinExistence type="predicted"/>
<keyword evidence="6" id="KW-1185">Reference proteome</keyword>
<dbReference type="InterPro" id="IPR003781">
    <property type="entry name" value="CoA-bd"/>
</dbReference>
<protein>
    <recommendedName>
        <fullName evidence="4">CoA-binding domain-containing protein</fullName>
    </recommendedName>
</protein>
<keyword evidence="2" id="KW-0547">Nucleotide-binding</keyword>
<dbReference type="InterPro" id="IPR016102">
    <property type="entry name" value="Succinyl-CoA_synth-like"/>
</dbReference>
<gene>
    <name evidence="5" type="ORF">KSF_062020</name>
</gene>
<reference evidence="5" key="1">
    <citation type="submission" date="2020-10" db="EMBL/GenBank/DDBJ databases">
        <title>Taxonomic study of unclassified bacteria belonging to the class Ktedonobacteria.</title>
        <authorList>
            <person name="Yabe S."/>
            <person name="Wang C.M."/>
            <person name="Zheng Y."/>
            <person name="Sakai Y."/>
            <person name="Cavaletti L."/>
            <person name="Monciardini P."/>
            <person name="Donadio S."/>
        </authorList>
    </citation>
    <scope>NUCLEOTIDE SEQUENCE</scope>
    <source>
        <strain evidence="5">ID150040</strain>
    </source>
</reference>
<accession>A0A8J3IQM7</accession>
<dbReference type="SUPFAM" id="SSF52210">
    <property type="entry name" value="Succinyl-CoA synthetase domains"/>
    <property type="match status" value="2"/>
</dbReference>
<evidence type="ECO:0000313" key="6">
    <source>
        <dbReference type="Proteomes" id="UP000597444"/>
    </source>
</evidence>
<dbReference type="Pfam" id="PF13607">
    <property type="entry name" value="Succ_CoA_lig"/>
    <property type="match status" value="1"/>
</dbReference>
<dbReference type="SMART" id="SM00881">
    <property type="entry name" value="CoA_binding"/>
    <property type="match status" value="1"/>
</dbReference>
<dbReference type="Proteomes" id="UP000597444">
    <property type="component" value="Unassembled WGS sequence"/>
</dbReference>
<dbReference type="Pfam" id="PF19045">
    <property type="entry name" value="Ligase_CoA_2"/>
    <property type="match status" value="1"/>
</dbReference>
<feature type="domain" description="CoA-binding" evidence="4">
    <location>
        <begin position="11"/>
        <end position="106"/>
    </location>
</feature>
<dbReference type="PANTHER" id="PTHR43334:SF1">
    <property type="entry name" value="3-HYDROXYPROPIONATE--COA LIGASE [ADP-FORMING]"/>
    <property type="match status" value="1"/>
</dbReference>
<organism evidence="5 6">
    <name type="scientific">Reticulibacter mediterranei</name>
    <dbReference type="NCBI Taxonomy" id="2778369"/>
    <lineage>
        <taxon>Bacteria</taxon>
        <taxon>Bacillati</taxon>
        <taxon>Chloroflexota</taxon>
        <taxon>Ktedonobacteria</taxon>
        <taxon>Ktedonobacterales</taxon>
        <taxon>Reticulibacteraceae</taxon>
        <taxon>Reticulibacter</taxon>
    </lineage>
</organism>
<dbReference type="GO" id="GO:0043758">
    <property type="term" value="F:acetate-CoA ligase (ADP-forming) activity"/>
    <property type="evidence" value="ECO:0007669"/>
    <property type="project" value="InterPro"/>
</dbReference>
<dbReference type="AlphaFoldDB" id="A0A8J3IQM7"/>
<evidence type="ECO:0000256" key="3">
    <source>
        <dbReference type="ARBA" id="ARBA00022840"/>
    </source>
</evidence>
<dbReference type="Gene3D" id="3.40.50.720">
    <property type="entry name" value="NAD(P)-binding Rossmann-like Domain"/>
    <property type="match status" value="1"/>
</dbReference>
<dbReference type="GO" id="GO:0005524">
    <property type="term" value="F:ATP binding"/>
    <property type="evidence" value="ECO:0007669"/>
    <property type="project" value="UniProtKB-KW"/>
</dbReference>
<keyword evidence="1" id="KW-0436">Ligase</keyword>
<dbReference type="Pfam" id="PF13380">
    <property type="entry name" value="CoA_binding_2"/>
    <property type="match status" value="1"/>
</dbReference>
<dbReference type="InterPro" id="IPR043938">
    <property type="entry name" value="Ligase_CoA_dom"/>
</dbReference>
<comment type="caution">
    <text evidence="5">The sequence shown here is derived from an EMBL/GenBank/DDBJ whole genome shotgun (WGS) entry which is preliminary data.</text>
</comment>
<sequence length="475" mass="50501">MSRTPYSLEEVFQPRSVAILGASRAPQKWGHVAAKQLMQGGFPGDIYLINPGVSEILGRPTYPNIQAVPGPVDLAVIATSFPHVPQAVDDCIAHGVKGIVMITAGFSETGPEGGALEQELVARCREHGIRIIGSNCMGLYVRRSNVNVLGMVFPLPAGPIGLVSQSGNLGMYFFAQAYLDGLGFTTFLSVGNAVDVSFPECMQYLANDPETTVIAGYVEAIQADTLRQVTAAMYERGCYKPAVILLSGATEVGVRAALAHTGTQATVRPDTDTSLARSGVVRVLRSDELFPVAQALAQQPPTPQGRGRIAIIGDGGGSSVASGDAAIRAGLEVPILKATTQQALRALMPNRATSTNPVDVAGAADEDPLSFAHLTEVCLKDPDVDGVIITGLFGGYRQLLSEEFGPREEAAARMLGALVRQYNKPVLVQTIYARHDIPALRLLQEENVPYYESVEITCRAMAALAEIGQFLADRK</sequence>
<dbReference type="RefSeq" id="WP_220206797.1">
    <property type="nucleotide sequence ID" value="NZ_BNJK01000001.1"/>
</dbReference>
<dbReference type="Gene3D" id="3.40.50.261">
    <property type="entry name" value="Succinyl-CoA synthetase domains"/>
    <property type="match status" value="2"/>
</dbReference>
<evidence type="ECO:0000256" key="2">
    <source>
        <dbReference type="ARBA" id="ARBA00022741"/>
    </source>
</evidence>
<dbReference type="InterPro" id="IPR036291">
    <property type="entry name" value="NAD(P)-bd_dom_sf"/>
</dbReference>
<dbReference type="InterPro" id="IPR032875">
    <property type="entry name" value="Succ_CoA_lig_flav_dom"/>
</dbReference>
<dbReference type="InterPro" id="IPR051538">
    <property type="entry name" value="Acyl-CoA_Synth/Transferase"/>
</dbReference>
<dbReference type="EMBL" id="BNJK01000001">
    <property type="protein sequence ID" value="GHO96154.1"/>
    <property type="molecule type" value="Genomic_DNA"/>
</dbReference>